<evidence type="ECO:0000313" key="2">
    <source>
        <dbReference type="Proteomes" id="UP000176631"/>
    </source>
</evidence>
<reference evidence="1 2" key="1">
    <citation type="journal article" date="2016" name="Nat. Commun.">
        <title>Thousands of microbial genomes shed light on interconnected biogeochemical processes in an aquifer system.</title>
        <authorList>
            <person name="Anantharaman K."/>
            <person name="Brown C.T."/>
            <person name="Hug L.A."/>
            <person name="Sharon I."/>
            <person name="Castelle C.J."/>
            <person name="Probst A.J."/>
            <person name="Thomas B.C."/>
            <person name="Singh A."/>
            <person name="Wilkins M.J."/>
            <person name="Karaoz U."/>
            <person name="Brodie E.L."/>
            <person name="Williams K.H."/>
            <person name="Hubbard S.S."/>
            <person name="Banfield J.F."/>
        </authorList>
    </citation>
    <scope>NUCLEOTIDE SEQUENCE [LARGE SCALE GENOMIC DNA]</scope>
</reference>
<evidence type="ECO:0008006" key="3">
    <source>
        <dbReference type="Google" id="ProtNLM"/>
    </source>
</evidence>
<dbReference type="STRING" id="1802593.A2172_00465"/>
<dbReference type="EMBL" id="MHCP01000014">
    <property type="protein sequence ID" value="OGY24323.1"/>
    <property type="molecule type" value="Genomic_DNA"/>
</dbReference>
<gene>
    <name evidence="1" type="ORF">A2172_00465</name>
</gene>
<dbReference type="AlphaFoldDB" id="A0A1G1W9H4"/>
<accession>A0A1G1W9H4</accession>
<proteinExistence type="predicted"/>
<organism evidence="1 2">
    <name type="scientific">Candidatus Woykebacteria bacterium RBG_13_40_15</name>
    <dbReference type="NCBI Taxonomy" id="1802593"/>
    <lineage>
        <taxon>Bacteria</taxon>
        <taxon>Candidatus Woykeibacteriota</taxon>
    </lineage>
</organism>
<protein>
    <recommendedName>
        <fullName evidence="3">DUF86 domain-containing protein</fullName>
    </recommendedName>
</protein>
<evidence type="ECO:0000313" key="1">
    <source>
        <dbReference type="EMBL" id="OGY24323.1"/>
    </source>
</evidence>
<comment type="caution">
    <text evidence="1">The sequence shown here is derived from an EMBL/GenBank/DDBJ whole genome shotgun (WGS) entry which is preliminary data.</text>
</comment>
<sequence>MSFLSKLFNFNKSAVGRSYRSAVNSVDRQKILDRWKVIEELKITGKPSAFKEAVIEADKLVDFALSCIYPSVGVSVERLKQAKELFISDKQDYENLWYAHKIRNELVHKVGFDLPSIEAKNILDYFKKALEIIGGL</sequence>
<name>A0A1G1W9H4_9BACT</name>
<dbReference type="Proteomes" id="UP000176631">
    <property type="component" value="Unassembled WGS sequence"/>
</dbReference>